<accession>A0A3B1B8Q7</accession>
<organism evidence="3">
    <name type="scientific">hydrothermal vent metagenome</name>
    <dbReference type="NCBI Taxonomy" id="652676"/>
    <lineage>
        <taxon>unclassified sequences</taxon>
        <taxon>metagenomes</taxon>
        <taxon>ecological metagenomes</taxon>
    </lineage>
</organism>
<feature type="region of interest" description="Disordered" evidence="1">
    <location>
        <begin position="1"/>
        <end position="27"/>
    </location>
</feature>
<dbReference type="NCBIfam" id="NF033545">
    <property type="entry name" value="transpos_IS630"/>
    <property type="match status" value="1"/>
</dbReference>
<evidence type="ECO:0000313" key="3">
    <source>
        <dbReference type="EMBL" id="VAX14666.1"/>
    </source>
</evidence>
<evidence type="ECO:0000256" key="1">
    <source>
        <dbReference type="SAM" id="MobiDB-lite"/>
    </source>
</evidence>
<gene>
    <name evidence="3" type="ORF">MNBD_GAMMA24-1266</name>
</gene>
<dbReference type="InterPro" id="IPR038717">
    <property type="entry name" value="Tc1-like_DDE_dom"/>
</dbReference>
<feature type="domain" description="Tc1-like transposase DDE" evidence="2">
    <location>
        <begin position="49"/>
        <end position="180"/>
    </location>
</feature>
<dbReference type="Pfam" id="PF13358">
    <property type="entry name" value="DDE_3"/>
    <property type="match status" value="1"/>
</dbReference>
<evidence type="ECO:0000259" key="2">
    <source>
        <dbReference type="Pfam" id="PF13358"/>
    </source>
</evidence>
<dbReference type="EMBL" id="UOFZ01000191">
    <property type="protein sequence ID" value="VAX14666.1"/>
    <property type="molecule type" value="Genomic_DNA"/>
</dbReference>
<dbReference type="InterPro" id="IPR047655">
    <property type="entry name" value="Transpos_IS630-like"/>
</dbReference>
<dbReference type="GO" id="GO:0003676">
    <property type="term" value="F:nucleic acid binding"/>
    <property type="evidence" value="ECO:0007669"/>
    <property type="project" value="InterPro"/>
</dbReference>
<sequence length="217" mass="24194">MTGLTPTRSPIKKTAHASEQERSDVRAARTRWRKRQDWLKCHLHKLGNIVFIDETGLNTKMARLRGRSAKGQRLVASIPHGHWKTLTFIAGLRHDGMTAPWVLDGPMDGEAFITYIRTQLAPTLHKGDVVVLDNLPAHKVAAAKAAIKERGAWMLFLPPYSPDLNPIELAFSKLKAHLKRLAPRSVDGVWKCAGKILELFSKQECANFFAASGYGPK</sequence>
<protein>
    <submittedName>
        <fullName evidence="3">Mobile element protein</fullName>
    </submittedName>
</protein>
<feature type="compositionally biased region" description="Basic and acidic residues" evidence="1">
    <location>
        <begin position="16"/>
        <end position="27"/>
    </location>
</feature>
<reference evidence="3" key="1">
    <citation type="submission" date="2018-06" db="EMBL/GenBank/DDBJ databases">
        <authorList>
            <person name="Zhirakovskaya E."/>
        </authorList>
    </citation>
    <scope>NUCLEOTIDE SEQUENCE</scope>
</reference>
<dbReference type="PANTHER" id="PTHR46564:SF1">
    <property type="entry name" value="TRANSPOSASE"/>
    <property type="match status" value="1"/>
</dbReference>
<proteinExistence type="predicted"/>
<dbReference type="Gene3D" id="3.30.420.10">
    <property type="entry name" value="Ribonuclease H-like superfamily/Ribonuclease H"/>
    <property type="match status" value="1"/>
</dbReference>
<dbReference type="InterPro" id="IPR036397">
    <property type="entry name" value="RNaseH_sf"/>
</dbReference>
<dbReference type="AlphaFoldDB" id="A0A3B1B8Q7"/>
<dbReference type="PANTHER" id="PTHR46564">
    <property type="entry name" value="TRANSPOSASE"/>
    <property type="match status" value="1"/>
</dbReference>
<name>A0A3B1B8Q7_9ZZZZ</name>